<dbReference type="AlphaFoldDB" id="A0ABD7SRK6"/>
<evidence type="ECO:0000313" key="2">
    <source>
        <dbReference type="Proteomes" id="UP000323819"/>
    </source>
</evidence>
<gene>
    <name evidence="1" type="ORF">FXF03_00495</name>
</gene>
<evidence type="ECO:0000313" key="1">
    <source>
        <dbReference type="EMBL" id="TXX67482.1"/>
    </source>
</evidence>
<proteinExistence type="predicted"/>
<dbReference type="Proteomes" id="UP000323819">
    <property type="component" value="Unassembled WGS sequence"/>
</dbReference>
<comment type="caution">
    <text evidence="1">The sequence shown here is derived from an EMBL/GenBank/DDBJ whole genome shotgun (WGS) entry which is preliminary data.</text>
</comment>
<name>A0ABD7SRK6_VIBCL</name>
<dbReference type="EMBL" id="VSIJ01000002">
    <property type="protein sequence ID" value="TXX67482.1"/>
    <property type="molecule type" value="Genomic_DNA"/>
</dbReference>
<sequence length="99" mass="11422">MSAIKIIVNDDFVTLEYEEKNGQNIDKRLRQLKSTLGVTWYGVASVLGMKPTEASVRLFKRWCRSPDMASYQEMPESQWKVLLMLTIGQKPITCDENHN</sequence>
<dbReference type="RefSeq" id="WP_002039212.1">
    <property type="nucleotide sequence ID" value="NZ_CP090388.1"/>
</dbReference>
<organism evidence="1 2">
    <name type="scientific">Vibrio cholerae</name>
    <dbReference type="NCBI Taxonomy" id="666"/>
    <lineage>
        <taxon>Bacteria</taxon>
        <taxon>Pseudomonadati</taxon>
        <taxon>Pseudomonadota</taxon>
        <taxon>Gammaproteobacteria</taxon>
        <taxon>Vibrionales</taxon>
        <taxon>Vibrionaceae</taxon>
        <taxon>Vibrio</taxon>
    </lineage>
</organism>
<accession>A0ABD7SRK6</accession>
<protein>
    <submittedName>
        <fullName evidence="1">Uncharacterized protein</fullName>
    </submittedName>
</protein>
<reference evidence="1 2" key="1">
    <citation type="submission" date="2019-06" db="EMBL/GenBank/DDBJ databases">
        <title>Vibrio cholerae phylogeny based on whole-genome sequencing reveals genetic diversity and population strucutre.</title>
        <authorList>
            <person name="Zhiqiu Y."/>
            <person name="Bin L."/>
            <person name="Lingyan J."/>
        </authorList>
    </citation>
    <scope>NUCLEOTIDE SEQUENCE [LARGE SCALE GENOMIC DNA]</scope>
    <source>
        <strain evidence="1 2">N2814</strain>
    </source>
</reference>